<comment type="similarity">
    <text evidence="5">Belongs to the RimM family.</text>
</comment>
<evidence type="ECO:0000313" key="8">
    <source>
        <dbReference type="EMBL" id="AMN36227.1"/>
    </source>
</evidence>
<dbReference type="EMBL" id="CP010994">
    <property type="protein sequence ID" value="AMN36227.1"/>
    <property type="molecule type" value="Genomic_DNA"/>
</dbReference>
<accession>A0A127EJU3</accession>
<dbReference type="Gene3D" id="2.40.30.60">
    <property type="entry name" value="RimM"/>
    <property type="match status" value="1"/>
</dbReference>
<dbReference type="InterPro" id="IPR011961">
    <property type="entry name" value="RimM"/>
</dbReference>
<comment type="function">
    <text evidence="5">An accessory protein needed during the final step in the assembly of 30S ribosomal subunit, possibly for assembly of the head region. Essential for efficient processing of 16S rRNA. May be needed both before and after RbfA during the maturation of 16S rRNA. It has affinity for free ribosomal 30S subunits but not for 70S ribosomes.</text>
</comment>
<dbReference type="InterPro" id="IPR027275">
    <property type="entry name" value="PRC-brl_dom"/>
</dbReference>
<evidence type="ECO:0000256" key="2">
    <source>
        <dbReference type="ARBA" id="ARBA00022517"/>
    </source>
</evidence>
<dbReference type="PATRIC" id="fig|1502.177.peg.2212"/>
<comment type="subcellular location">
    <subcellularLocation>
        <location evidence="5">Cytoplasm</location>
    </subcellularLocation>
</comment>
<keyword evidence="4 5" id="KW-0143">Chaperone</keyword>
<evidence type="ECO:0000256" key="3">
    <source>
        <dbReference type="ARBA" id="ARBA00022552"/>
    </source>
</evidence>
<evidence type="ECO:0000256" key="4">
    <source>
        <dbReference type="ARBA" id="ARBA00023186"/>
    </source>
</evidence>
<dbReference type="HAMAP" id="MF_00014">
    <property type="entry name" value="Ribosome_mat_RimM"/>
    <property type="match status" value="1"/>
</dbReference>
<dbReference type="GO" id="GO:0042274">
    <property type="term" value="P:ribosomal small subunit biogenesis"/>
    <property type="evidence" value="ECO:0007669"/>
    <property type="project" value="UniProtKB-UniRule"/>
</dbReference>
<dbReference type="PANTHER" id="PTHR33692">
    <property type="entry name" value="RIBOSOME MATURATION FACTOR RIMM"/>
    <property type="match status" value="1"/>
</dbReference>
<gene>
    <name evidence="5" type="primary">rimM</name>
    <name evidence="8" type="ORF">JFP838_10780</name>
</gene>
<dbReference type="Proteomes" id="UP000070260">
    <property type="component" value="Chromosome"/>
</dbReference>
<dbReference type="SUPFAM" id="SSF50447">
    <property type="entry name" value="Translation proteins"/>
    <property type="match status" value="1"/>
</dbReference>
<dbReference type="GO" id="GO:0005840">
    <property type="term" value="C:ribosome"/>
    <property type="evidence" value="ECO:0007669"/>
    <property type="project" value="InterPro"/>
</dbReference>
<comment type="domain">
    <text evidence="5">The PRC barrel domain binds ribosomal protein uS19.</text>
</comment>
<evidence type="ECO:0000313" key="9">
    <source>
        <dbReference type="Proteomes" id="UP000070260"/>
    </source>
</evidence>
<dbReference type="AlphaFoldDB" id="A0A127EJU3"/>
<keyword evidence="1 5" id="KW-0963">Cytoplasm</keyword>
<dbReference type="InterPro" id="IPR002676">
    <property type="entry name" value="RimM_N"/>
</dbReference>
<protein>
    <recommendedName>
        <fullName evidence="5">Ribosome maturation factor RimM</fullName>
    </recommendedName>
</protein>
<dbReference type="GO" id="GO:0043022">
    <property type="term" value="F:ribosome binding"/>
    <property type="evidence" value="ECO:0007669"/>
    <property type="project" value="InterPro"/>
</dbReference>
<dbReference type="RefSeq" id="WP_061428790.1">
    <property type="nucleotide sequence ID" value="NZ_CATNZO010000001.1"/>
</dbReference>
<dbReference type="Gene3D" id="2.30.30.240">
    <property type="entry name" value="PRC-barrel domain"/>
    <property type="match status" value="1"/>
</dbReference>
<dbReference type="NCBIfam" id="TIGR02273">
    <property type="entry name" value="16S_RimM"/>
    <property type="match status" value="1"/>
</dbReference>
<keyword evidence="2 5" id="KW-0690">Ribosome biogenesis</keyword>
<dbReference type="InterPro" id="IPR011033">
    <property type="entry name" value="PRC_barrel-like_sf"/>
</dbReference>
<dbReference type="GO" id="GO:0006364">
    <property type="term" value="P:rRNA processing"/>
    <property type="evidence" value="ECO:0007669"/>
    <property type="project" value="UniProtKB-UniRule"/>
</dbReference>
<comment type="subunit">
    <text evidence="5">Binds ribosomal protein uS19.</text>
</comment>
<reference evidence="8 9" key="1">
    <citation type="journal article" date="2016" name="PLoS ONE">
        <title>Plasmid Characterization and Chromosome Analysis of Two netF+ Clostridium perfringens Isolates Associated with Foal and Canine Necrotizing Enteritis.</title>
        <authorList>
            <person name="Mehdizadeh Gohari I."/>
            <person name="Kropinski A.M."/>
            <person name="Weese S.J."/>
            <person name="Parreira V.R."/>
            <person name="Whitehead A.E."/>
            <person name="Boerlin P."/>
            <person name="Prescott J.F."/>
        </authorList>
    </citation>
    <scope>NUCLEOTIDE SEQUENCE [LARGE SCALE GENOMIC DNA]</scope>
    <source>
        <strain evidence="8 9">JP838</strain>
    </source>
</reference>
<proteinExistence type="inferred from homology"/>
<dbReference type="SUPFAM" id="SSF50346">
    <property type="entry name" value="PRC-barrel domain"/>
    <property type="match status" value="1"/>
</dbReference>
<feature type="domain" description="RimM N-terminal" evidence="6">
    <location>
        <begin position="7"/>
        <end position="84"/>
    </location>
</feature>
<name>A0A127EJU3_CLOPF</name>
<feature type="domain" description="PRC-barrel" evidence="7">
    <location>
        <begin position="90"/>
        <end position="161"/>
    </location>
</feature>
<sequence>MEDLLIVGQIINTHGLRGEMKVMPLTEDMRRFDYLEYVILKGKKVKVEGVKYFKDKVILKLEGINSIEEAEKLKRTYLEIEREDAIELEEDEYFIVDLVGCTVVDTEGFEYGKIKDVIQTPSNDVYWVQGKKEVLVPVLKDIVLDINMDKKLITIRPSGEWQYED</sequence>
<dbReference type="Pfam" id="PF01782">
    <property type="entry name" value="RimM"/>
    <property type="match status" value="1"/>
</dbReference>
<dbReference type="Pfam" id="PF05239">
    <property type="entry name" value="PRC"/>
    <property type="match status" value="1"/>
</dbReference>
<dbReference type="InterPro" id="IPR036976">
    <property type="entry name" value="RimM_N_sf"/>
</dbReference>
<dbReference type="InterPro" id="IPR009000">
    <property type="entry name" value="Transl_B-barrel_sf"/>
</dbReference>
<organism evidence="8 9">
    <name type="scientific">Clostridium perfringens</name>
    <dbReference type="NCBI Taxonomy" id="1502"/>
    <lineage>
        <taxon>Bacteria</taxon>
        <taxon>Bacillati</taxon>
        <taxon>Bacillota</taxon>
        <taxon>Clostridia</taxon>
        <taxon>Eubacteriales</taxon>
        <taxon>Clostridiaceae</taxon>
        <taxon>Clostridium</taxon>
    </lineage>
</organism>
<dbReference type="OrthoDB" id="9810331at2"/>
<evidence type="ECO:0000256" key="1">
    <source>
        <dbReference type="ARBA" id="ARBA00022490"/>
    </source>
</evidence>
<dbReference type="GO" id="GO:0005737">
    <property type="term" value="C:cytoplasm"/>
    <property type="evidence" value="ECO:0007669"/>
    <property type="project" value="UniProtKB-SubCell"/>
</dbReference>
<keyword evidence="3 5" id="KW-0698">rRNA processing</keyword>
<evidence type="ECO:0000259" key="6">
    <source>
        <dbReference type="Pfam" id="PF01782"/>
    </source>
</evidence>
<evidence type="ECO:0000256" key="5">
    <source>
        <dbReference type="HAMAP-Rule" id="MF_00014"/>
    </source>
</evidence>
<evidence type="ECO:0000259" key="7">
    <source>
        <dbReference type="Pfam" id="PF05239"/>
    </source>
</evidence>
<dbReference type="PANTHER" id="PTHR33692:SF1">
    <property type="entry name" value="RIBOSOME MATURATION FACTOR RIMM"/>
    <property type="match status" value="1"/>
</dbReference>